<keyword evidence="9" id="KW-0812">Transmembrane</keyword>
<evidence type="ECO:0000313" key="20">
    <source>
        <dbReference type="Proteomes" id="UP000192448"/>
    </source>
</evidence>
<evidence type="ECO:0000256" key="4">
    <source>
        <dbReference type="ARBA" id="ARBA00005189"/>
    </source>
</evidence>
<protein>
    <recommendedName>
        <fullName evidence="6">CDP-diacylglycerol diphosphatase</fullName>
        <ecNumber evidence="6">3.6.1.26</ecNumber>
    </recommendedName>
    <alternativeName>
        <fullName evidence="16">CDP-diacylglycerol phosphatidylhydrolase</fullName>
    </alternativeName>
    <alternativeName>
        <fullName evidence="17">CDP-diglyceride hydrolase</fullName>
    </alternativeName>
</protein>
<keyword evidence="8" id="KW-0444">Lipid biosynthesis</keyword>
<keyword evidence="18" id="KW-0732">Signal</keyword>
<dbReference type="Pfam" id="PF02611">
    <property type="entry name" value="CDH"/>
    <property type="match status" value="1"/>
</dbReference>
<keyword evidence="15" id="KW-1208">Phospholipid metabolism</keyword>
<evidence type="ECO:0000256" key="14">
    <source>
        <dbReference type="ARBA" id="ARBA00023209"/>
    </source>
</evidence>
<comment type="pathway">
    <text evidence="3">Phospholipid metabolism; CDP-diacylglycerol degradation; phosphatidate from CDP-diacylglycerol: step 1/1.</text>
</comment>
<dbReference type="UniPathway" id="UPA00609">
    <property type="reaction ID" value="UER00664"/>
</dbReference>
<evidence type="ECO:0000256" key="1">
    <source>
        <dbReference type="ARBA" id="ARBA00001007"/>
    </source>
</evidence>
<evidence type="ECO:0000256" key="9">
    <source>
        <dbReference type="ARBA" id="ARBA00022692"/>
    </source>
</evidence>
<evidence type="ECO:0000256" key="10">
    <source>
        <dbReference type="ARBA" id="ARBA00022801"/>
    </source>
</evidence>
<keyword evidence="13" id="KW-0472">Membrane</keyword>
<dbReference type="EC" id="3.6.1.26" evidence="6"/>
<evidence type="ECO:0000256" key="12">
    <source>
        <dbReference type="ARBA" id="ARBA00023098"/>
    </source>
</evidence>
<evidence type="ECO:0000256" key="13">
    <source>
        <dbReference type="ARBA" id="ARBA00023136"/>
    </source>
</evidence>
<dbReference type="GO" id="GO:0008654">
    <property type="term" value="P:phospholipid biosynthetic process"/>
    <property type="evidence" value="ECO:0007669"/>
    <property type="project" value="UniProtKB-KW"/>
</dbReference>
<keyword evidence="14" id="KW-0594">Phospholipid biosynthesis</keyword>
<organism evidence="19 20">
    <name type="scientific">Mycobacterium aquaticum</name>
    <dbReference type="NCBI Taxonomy" id="1927124"/>
    <lineage>
        <taxon>Bacteria</taxon>
        <taxon>Bacillati</taxon>
        <taxon>Actinomycetota</taxon>
        <taxon>Actinomycetes</taxon>
        <taxon>Mycobacteriales</taxon>
        <taxon>Mycobacteriaceae</taxon>
        <taxon>Mycobacterium</taxon>
    </lineage>
</organism>
<sequence length="277" mass="30292">MNRTPRAHFLRRTGAAAALAAVPVLGLGLSPVANAQTAAFASCDPGGSDPIWDGVKPPLHTPTNKIHNFDIQWPNHDSTRGWAVHPGKDMKTTTDLLVVPTVREAGIECDNLLRADAPHYFKHAYDEVSLMGGSDWALAINSQDGRTRNQFHIHLTRLYGPARDDIDRAAKAGKLAKTEQTWLNSTIDVTGHDMHGNNTKHTYRAWNADGVDYNFFAKLNDDIVKPLQKQGKSAAGMAHESLLITLNRQGNGIVVMESNRNTGIHGVDNMEPLLNKG</sequence>
<comment type="subcellular location">
    <subcellularLocation>
        <location evidence="2">Cell membrane</location>
        <topology evidence="2">Single-pass membrane protein</topology>
    </subcellularLocation>
</comment>
<keyword evidence="12" id="KW-0443">Lipid metabolism</keyword>
<evidence type="ECO:0000256" key="2">
    <source>
        <dbReference type="ARBA" id="ARBA00004162"/>
    </source>
</evidence>
<comment type="catalytic activity">
    <reaction evidence="1">
        <text>a CDP-1,2-diacyl-sn-glycerol + H2O = a 1,2-diacyl-sn-glycero-3-phosphate + CMP + 2 H(+)</text>
        <dbReference type="Rhea" id="RHEA:15221"/>
        <dbReference type="ChEBI" id="CHEBI:15377"/>
        <dbReference type="ChEBI" id="CHEBI:15378"/>
        <dbReference type="ChEBI" id="CHEBI:58332"/>
        <dbReference type="ChEBI" id="CHEBI:58608"/>
        <dbReference type="ChEBI" id="CHEBI:60377"/>
        <dbReference type="EC" id="3.6.1.26"/>
    </reaction>
</comment>
<dbReference type="InterPro" id="IPR036265">
    <property type="entry name" value="HIT-like_sf"/>
</dbReference>
<name>A0A1X0B3T3_9MYCO</name>
<evidence type="ECO:0000256" key="11">
    <source>
        <dbReference type="ARBA" id="ARBA00022989"/>
    </source>
</evidence>
<reference evidence="19 20" key="1">
    <citation type="submission" date="2017-02" db="EMBL/GenBank/DDBJ databases">
        <title>The new phylogeny of genus Mycobacterium.</title>
        <authorList>
            <person name="Tortoli E."/>
            <person name="Trovato A."/>
            <person name="Cirillo D.M."/>
        </authorList>
    </citation>
    <scope>NUCLEOTIDE SEQUENCE [LARGE SCALE GENOMIC DNA]</scope>
    <source>
        <strain evidence="19 20">RW6</strain>
    </source>
</reference>
<evidence type="ECO:0000256" key="5">
    <source>
        <dbReference type="ARBA" id="ARBA00006435"/>
    </source>
</evidence>
<keyword evidence="7" id="KW-1003">Cell membrane</keyword>
<dbReference type="AlphaFoldDB" id="A0A1X0B3T3"/>
<dbReference type="GO" id="GO:0008715">
    <property type="term" value="F:CDP-diacylglycerol diphosphatase activity"/>
    <property type="evidence" value="ECO:0007669"/>
    <property type="project" value="UniProtKB-EC"/>
</dbReference>
<evidence type="ECO:0000256" key="3">
    <source>
        <dbReference type="ARBA" id="ARBA00004927"/>
    </source>
</evidence>
<evidence type="ECO:0000313" key="19">
    <source>
        <dbReference type="EMBL" id="ORA36943.1"/>
    </source>
</evidence>
<proteinExistence type="inferred from homology"/>
<dbReference type="Proteomes" id="UP000192448">
    <property type="component" value="Unassembled WGS sequence"/>
</dbReference>
<evidence type="ECO:0000256" key="8">
    <source>
        <dbReference type="ARBA" id="ARBA00022516"/>
    </source>
</evidence>
<comment type="pathway">
    <text evidence="4">Lipid metabolism.</text>
</comment>
<evidence type="ECO:0000256" key="17">
    <source>
        <dbReference type="ARBA" id="ARBA00032892"/>
    </source>
</evidence>
<dbReference type="OrthoDB" id="481399at2"/>
<dbReference type="GO" id="GO:0005886">
    <property type="term" value="C:plasma membrane"/>
    <property type="evidence" value="ECO:0007669"/>
    <property type="project" value="UniProtKB-SubCell"/>
</dbReference>
<dbReference type="SUPFAM" id="SSF54197">
    <property type="entry name" value="HIT-like"/>
    <property type="match status" value="1"/>
</dbReference>
<dbReference type="STRING" id="1927124.BST13_09585"/>
<dbReference type="InterPro" id="IPR006311">
    <property type="entry name" value="TAT_signal"/>
</dbReference>
<evidence type="ECO:0000256" key="16">
    <source>
        <dbReference type="ARBA" id="ARBA00032888"/>
    </source>
</evidence>
<feature type="chain" id="PRO_5012054930" description="CDP-diacylglycerol diphosphatase" evidence="18">
    <location>
        <begin position="36"/>
        <end position="277"/>
    </location>
</feature>
<evidence type="ECO:0000256" key="18">
    <source>
        <dbReference type="SAM" id="SignalP"/>
    </source>
</evidence>
<gene>
    <name evidence="19" type="ORF">BST13_09585</name>
</gene>
<comment type="caution">
    <text evidence="19">The sequence shown here is derived from an EMBL/GenBank/DDBJ whole genome shotgun (WGS) entry which is preliminary data.</text>
</comment>
<dbReference type="RefSeq" id="WP_083163020.1">
    <property type="nucleotide sequence ID" value="NZ_MVHF01000007.1"/>
</dbReference>
<keyword evidence="10" id="KW-0378">Hydrolase</keyword>
<evidence type="ECO:0000256" key="15">
    <source>
        <dbReference type="ARBA" id="ARBA00023264"/>
    </source>
</evidence>
<dbReference type="EMBL" id="MVHF01000007">
    <property type="protein sequence ID" value="ORA36943.1"/>
    <property type="molecule type" value="Genomic_DNA"/>
</dbReference>
<feature type="signal peptide" evidence="18">
    <location>
        <begin position="1"/>
        <end position="35"/>
    </location>
</feature>
<evidence type="ECO:0000256" key="6">
    <source>
        <dbReference type="ARBA" id="ARBA00012375"/>
    </source>
</evidence>
<evidence type="ECO:0000256" key="7">
    <source>
        <dbReference type="ARBA" id="ARBA00022475"/>
    </source>
</evidence>
<dbReference type="InterPro" id="IPR003763">
    <property type="entry name" value="CDP-diacylglyc_Pase"/>
</dbReference>
<dbReference type="PROSITE" id="PS51318">
    <property type="entry name" value="TAT"/>
    <property type="match status" value="1"/>
</dbReference>
<keyword evidence="11" id="KW-1133">Transmembrane helix</keyword>
<accession>A0A1X0B3T3</accession>
<dbReference type="GO" id="GO:0046342">
    <property type="term" value="P:CDP-diacylglycerol catabolic process"/>
    <property type="evidence" value="ECO:0007669"/>
    <property type="project" value="UniProtKB-UniPathway"/>
</dbReference>
<keyword evidence="20" id="KW-1185">Reference proteome</keyword>
<comment type="similarity">
    <text evidence="5">Belongs to the Cdh family.</text>
</comment>
<dbReference type="Gene3D" id="3.30.428.30">
    <property type="entry name" value="HIT family - CDH-like"/>
    <property type="match status" value="1"/>
</dbReference>